<evidence type="ECO:0000256" key="8">
    <source>
        <dbReference type="ARBA" id="ARBA00023049"/>
    </source>
</evidence>
<comment type="similarity">
    <text evidence="2">Belongs to the peptidase M20A family.</text>
</comment>
<dbReference type="KEGG" id="amic:Ami3637_07225"/>
<name>A0A6P1MBZ0_9FIRM</name>
<gene>
    <name evidence="10" type="ORF">Ami3637_07225</name>
</gene>
<evidence type="ECO:0000256" key="3">
    <source>
        <dbReference type="ARBA" id="ARBA00022670"/>
    </source>
</evidence>
<keyword evidence="4" id="KW-0479">Metal-binding</keyword>
<evidence type="ECO:0000256" key="6">
    <source>
        <dbReference type="ARBA" id="ARBA00022833"/>
    </source>
</evidence>
<evidence type="ECO:0000313" key="11">
    <source>
        <dbReference type="Proteomes" id="UP000463883"/>
    </source>
</evidence>
<dbReference type="GO" id="GO:0016805">
    <property type="term" value="F:dipeptidase activity"/>
    <property type="evidence" value="ECO:0007669"/>
    <property type="project" value="UniProtKB-KW"/>
</dbReference>
<feature type="domain" description="Peptidase M20 dimerisation" evidence="9">
    <location>
        <begin position="146"/>
        <end position="258"/>
    </location>
</feature>
<evidence type="ECO:0000259" key="9">
    <source>
        <dbReference type="Pfam" id="PF07687"/>
    </source>
</evidence>
<evidence type="ECO:0000256" key="4">
    <source>
        <dbReference type="ARBA" id="ARBA00022723"/>
    </source>
</evidence>
<dbReference type="EC" id="3.4.13.-" evidence="10"/>
<dbReference type="GO" id="GO:0008270">
    <property type="term" value="F:zinc ion binding"/>
    <property type="evidence" value="ECO:0007669"/>
    <property type="project" value="InterPro"/>
</dbReference>
<proteinExistence type="inferred from homology"/>
<dbReference type="InterPro" id="IPR050072">
    <property type="entry name" value="Peptidase_M20A"/>
</dbReference>
<evidence type="ECO:0000256" key="1">
    <source>
        <dbReference type="ARBA" id="ARBA00001947"/>
    </source>
</evidence>
<accession>A0A6P1MBZ0</accession>
<keyword evidence="5 10" id="KW-0378">Hydrolase</keyword>
<dbReference type="InterPro" id="IPR002933">
    <property type="entry name" value="Peptidase_M20"/>
</dbReference>
<sequence length="361" mass="40054">MDDPPFEAVIKSGNIYGRGALDDKGAIIASLYAMKAVCDLGIPLTKKIQLILGTQEEVEWTDMDAYVKQYPLPDYGFTPDGEFPLCNIEKGCLDITMSFPLGKVTEEKDVLISISAGTASNIVPGTCTADIIRCSQSTSSVIDSHTIPGKAVHSCQPEKGENAIFNMADFLSGINLNQNKLLDLIYMINDKFRDTYGKELGLYNEDEYYNGEFVHRNVFTPTIFKVENNVATLIVNIRYSYGTDVSHIIDTFKHLAESYGGSLVSYNDLPAVYVSKDRPFLQAFAKAYEEVSGRKNDFVLAYGGSYAKAMPNIVSWGPIFPEDEDTCHEENEYISIKSLMDNTKIFAAAISEIVLSEKSFR</sequence>
<protein>
    <submittedName>
        <fullName evidence="10">Sapep family Mn(2+)-dependent dipeptidase</fullName>
        <ecNumber evidence="10">3.4.13.-</ecNumber>
    </submittedName>
</protein>
<evidence type="ECO:0000313" key="10">
    <source>
        <dbReference type="EMBL" id="QHI72219.1"/>
    </source>
</evidence>
<dbReference type="InterPro" id="IPR036264">
    <property type="entry name" value="Bact_exopeptidase_dim_dom"/>
</dbReference>
<dbReference type="Gene3D" id="3.30.70.360">
    <property type="match status" value="2"/>
</dbReference>
<dbReference type="EMBL" id="CP047591">
    <property type="protein sequence ID" value="QHI72219.1"/>
    <property type="molecule type" value="Genomic_DNA"/>
</dbReference>
<dbReference type="GO" id="GO:0006526">
    <property type="term" value="P:L-arginine biosynthetic process"/>
    <property type="evidence" value="ECO:0007669"/>
    <property type="project" value="TreeGrafter"/>
</dbReference>
<dbReference type="Pfam" id="PF01546">
    <property type="entry name" value="Peptidase_M20"/>
    <property type="match status" value="1"/>
</dbReference>
<evidence type="ECO:0000256" key="7">
    <source>
        <dbReference type="ARBA" id="ARBA00022997"/>
    </source>
</evidence>
<dbReference type="InterPro" id="IPR011650">
    <property type="entry name" value="Peptidase_M20_dimer"/>
</dbReference>
<dbReference type="GO" id="GO:0006508">
    <property type="term" value="P:proteolysis"/>
    <property type="evidence" value="ECO:0007669"/>
    <property type="project" value="UniProtKB-KW"/>
</dbReference>
<keyword evidence="6" id="KW-0862">Zinc</keyword>
<dbReference type="PANTHER" id="PTHR43808:SF31">
    <property type="entry name" value="N-ACETYL-L-CITRULLINE DEACETYLASE"/>
    <property type="match status" value="1"/>
</dbReference>
<keyword evidence="8" id="KW-0482">Metalloprotease</keyword>
<dbReference type="Pfam" id="PF07687">
    <property type="entry name" value="M20_dimer"/>
    <property type="match status" value="1"/>
</dbReference>
<reference evidence="10 11" key="1">
    <citation type="submission" date="2020-01" db="EMBL/GenBank/DDBJ databases">
        <title>Genomic analysis of Aminipila sp. CBA3637.</title>
        <authorList>
            <person name="Kim Y.B."/>
            <person name="Roh S.W."/>
        </authorList>
    </citation>
    <scope>NUCLEOTIDE SEQUENCE [LARGE SCALE GENOMIC DNA]</scope>
    <source>
        <strain evidence="10 11">CBA3637</strain>
    </source>
</reference>
<keyword evidence="7 10" id="KW-0224">Dipeptidase</keyword>
<keyword evidence="3" id="KW-0645">Protease</keyword>
<dbReference type="NCBIfam" id="TIGR01887">
    <property type="entry name" value="dipeptidaselike"/>
    <property type="match status" value="1"/>
</dbReference>
<dbReference type="RefSeq" id="WP_162361989.1">
    <property type="nucleotide sequence ID" value="NZ_CP047591.1"/>
</dbReference>
<dbReference type="Proteomes" id="UP000463883">
    <property type="component" value="Chromosome"/>
</dbReference>
<dbReference type="SUPFAM" id="SSF55031">
    <property type="entry name" value="Bacterial exopeptidase dimerisation domain"/>
    <property type="match status" value="1"/>
</dbReference>
<evidence type="ECO:0000256" key="2">
    <source>
        <dbReference type="ARBA" id="ARBA00006247"/>
    </source>
</evidence>
<dbReference type="GO" id="GO:0008777">
    <property type="term" value="F:acetylornithine deacetylase activity"/>
    <property type="evidence" value="ECO:0007669"/>
    <property type="project" value="TreeGrafter"/>
</dbReference>
<evidence type="ECO:0000256" key="5">
    <source>
        <dbReference type="ARBA" id="ARBA00022801"/>
    </source>
</evidence>
<dbReference type="InterPro" id="IPR010964">
    <property type="entry name" value="M20A_pepV-rel"/>
</dbReference>
<dbReference type="AlphaFoldDB" id="A0A6P1MBZ0"/>
<organism evidence="10 11">
    <name type="scientific">Aminipila terrae</name>
    <dbReference type="NCBI Taxonomy" id="2697030"/>
    <lineage>
        <taxon>Bacteria</taxon>
        <taxon>Bacillati</taxon>
        <taxon>Bacillota</taxon>
        <taxon>Clostridia</taxon>
        <taxon>Peptostreptococcales</taxon>
        <taxon>Anaerovoracaceae</taxon>
        <taxon>Aminipila</taxon>
    </lineage>
</organism>
<dbReference type="GO" id="GO:0008237">
    <property type="term" value="F:metallopeptidase activity"/>
    <property type="evidence" value="ECO:0007669"/>
    <property type="project" value="UniProtKB-KW"/>
</dbReference>
<keyword evidence="11" id="KW-1185">Reference proteome</keyword>
<dbReference type="PANTHER" id="PTHR43808">
    <property type="entry name" value="ACETYLORNITHINE DEACETYLASE"/>
    <property type="match status" value="1"/>
</dbReference>
<dbReference type="SUPFAM" id="SSF53187">
    <property type="entry name" value="Zn-dependent exopeptidases"/>
    <property type="match status" value="1"/>
</dbReference>
<comment type="cofactor">
    <cofactor evidence="1">
        <name>Zn(2+)</name>
        <dbReference type="ChEBI" id="CHEBI:29105"/>
    </cofactor>
</comment>
<dbReference type="Gene3D" id="3.40.630.10">
    <property type="entry name" value="Zn peptidases"/>
    <property type="match status" value="1"/>
</dbReference>